<evidence type="ECO:0000313" key="1">
    <source>
        <dbReference type="EMBL" id="KWT70720.1"/>
    </source>
</evidence>
<dbReference type="STRING" id="121290.APY04_0781"/>
<dbReference type="OrthoDB" id="72471at2"/>
<proteinExistence type="predicted"/>
<dbReference type="RefSeq" id="WP_068459848.1">
    <property type="nucleotide sequence ID" value="NZ_LMTR01000028.1"/>
</dbReference>
<name>A0A120CXC3_HYPSL</name>
<dbReference type="AlphaFoldDB" id="A0A120CXC3"/>
<dbReference type="Proteomes" id="UP000059074">
    <property type="component" value="Unassembled WGS sequence"/>
</dbReference>
<reference evidence="1 2" key="1">
    <citation type="submission" date="2015-10" db="EMBL/GenBank/DDBJ databases">
        <title>Transcriptomic analysis of a linuron degrading triple-species bacterial consortium.</title>
        <authorList>
            <person name="Albers P."/>
        </authorList>
    </citation>
    <scope>NUCLEOTIDE SEQUENCE [LARGE SCALE GENOMIC DNA]</scope>
    <source>
        <strain evidence="1 2">WDL6</strain>
    </source>
</reference>
<comment type="caution">
    <text evidence="1">The sequence shown here is derived from an EMBL/GenBank/DDBJ whole genome shotgun (WGS) entry which is preliminary data.</text>
</comment>
<accession>A0A120CXC3</accession>
<keyword evidence="2" id="KW-1185">Reference proteome</keyword>
<sequence length="223" mass="25075">MQKAKPILFSAPMVRAILREIEQPGAGKTQTRRISKKQDWPEKVVRRWPRQTACVPYAPGDMLWVRETCAALEAHDGVDCIRYEADQVWQPIANDAVASCAWVDLHHYGKKRGANVPSIHMPRWASRITLEVTDVRVERLQDIHEADAIAEGLIKLPATGRYVVGKGEQYLERSSLAARTAYAWLWDDINGPGAWDANPWVVAVSFKPHLINVDAFLSAREAA</sequence>
<dbReference type="EMBL" id="LMTR01000028">
    <property type="protein sequence ID" value="KWT70720.1"/>
    <property type="molecule type" value="Genomic_DNA"/>
</dbReference>
<dbReference type="PATRIC" id="fig|121290.4.peg.3469"/>
<gene>
    <name evidence="1" type="ORF">APY04_0781</name>
</gene>
<protein>
    <submittedName>
        <fullName evidence="1">Phage-related protein</fullName>
    </submittedName>
</protein>
<evidence type="ECO:0000313" key="2">
    <source>
        <dbReference type="Proteomes" id="UP000059074"/>
    </source>
</evidence>
<organism evidence="1 2">
    <name type="scientific">Hyphomicrobium sulfonivorans</name>
    <dbReference type="NCBI Taxonomy" id="121290"/>
    <lineage>
        <taxon>Bacteria</taxon>
        <taxon>Pseudomonadati</taxon>
        <taxon>Pseudomonadota</taxon>
        <taxon>Alphaproteobacteria</taxon>
        <taxon>Hyphomicrobiales</taxon>
        <taxon>Hyphomicrobiaceae</taxon>
        <taxon>Hyphomicrobium</taxon>
    </lineage>
</organism>